<name>A0A399J8L6_9MICC</name>
<feature type="chain" id="PRO_5038655369" evidence="1">
    <location>
        <begin position="24"/>
        <end position="176"/>
    </location>
</feature>
<dbReference type="AlphaFoldDB" id="A0A399J8L6"/>
<keyword evidence="3" id="KW-1185">Reference proteome</keyword>
<dbReference type="PROSITE" id="PS51257">
    <property type="entry name" value="PROKAR_LIPOPROTEIN"/>
    <property type="match status" value="1"/>
</dbReference>
<protein>
    <submittedName>
        <fullName evidence="2">Uncharacterized protein</fullName>
    </submittedName>
</protein>
<evidence type="ECO:0000313" key="2">
    <source>
        <dbReference type="EMBL" id="RII41430.1"/>
    </source>
</evidence>
<sequence length="176" mass="18347">MPRTRAALRSAASALIATLSVTGCSLFGGGPQRDEEGKVTEKASLGITDLQIGDCFSTSASGQAMTGETTEVKQSVTVVPCTQEHTDEVFAKGTLTGTTLPAGDDMSEQAMKICDDAFLEYVGNPETDILYASYAAMDNISYATNKTLICAVGLEDGGPLHRSAKGVKTLKALTAK</sequence>
<feature type="signal peptide" evidence="1">
    <location>
        <begin position="1"/>
        <end position="23"/>
    </location>
</feature>
<dbReference type="RefSeq" id="WP_119425453.1">
    <property type="nucleotide sequence ID" value="NZ_QQXK01000027.1"/>
</dbReference>
<evidence type="ECO:0000256" key="1">
    <source>
        <dbReference type="SAM" id="SignalP"/>
    </source>
</evidence>
<gene>
    <name evidence="2" type="ORF">DWB68_12465</name>
</gene>
<dbReference type="EMBL" id="QQXK01000027">
    <property type="protein sequence ID" value="RII41430.1"/>
    <property type="molecule type" value="Genomic_DNA"/>
</dbReference>
<keyword evidence="1" id="KW-0732">Signal</keyword>
<organism evidence="2 3">
    <name type="scientific">Galactobacter valiniphilus</name>
    <dbReference type="NCBI Taxonomy" id="2676122"/>
    <lineage>
        <taxon>Bacteria</taxon>
        <taxon>Bacillati</taxon>
        <taxon>Actinomycetota</taxon>
        <taxon>Actinomycetes</taxon>
        <taxon>Micrococcales</taxon>
        <taxon>Micrococcaceae</taxon>
        <taxon>Galactobacter</taxon>
    </lineage>
</organism>
<evidence type="ECO:0000313" key="3">
    <source>
        <dbReference type="Proteomes" id="UP000265419"/>
    </source>
</evidence>
<accession>A0A399J8L6</accession>
<comment type="caution">
    <text evidence="2">The sequence shown here is derived from an EMBL/GenBank/DDBJ whole genome shotgun (WGS) entry which is preliminary data.</text>
</comment>
<reference evidence="2 3" key="1">
    <citation type="submission" date="2018-07" db="EMBL/GenBank/DDBJ databases">
        <title>Arthrobacter sp. nov., isolated from raw cow's milk with high bacterial count.</title>
        <authorList>
            <person name="Hahne J."/>
            <person name="Isele D."/>
            <person name="Lipski A."/>
        </authorList>
    </citation>
    <scope>NUCLEOTIDE SEQUENCE [LARGE SCALE GENOMIC DNA]</scope>
    <source>
        <strain evidence="2 3">JZ R-35</strain>
    </source>
</reference>
<proteinExistence type="predicted"/>
<dbReference type="Proteomes" id="UP000265419">
    <property type="component" value="Unassembled WGS sequence"/>
</dbReference>